<proteinExistence type="predicted"/>
<reference evidence="2 3" key="1">
    <citation type="journal article" date="2021" name="Nat. Commun.">
        <title>Genetic determinants of endophytism in the Arabidopsis root mycobiome.</title>
        <authorList>
            <person name="Mesny F."/>
            <person name="Miyauchi S."/>
            <person name="Thiergart T."/>
            <person name="Pickel B."/>
            <person name="Atanasova L."/>
            <person name="Karlsson M."/>
            <person name="Huettel B."/>
            <person name="Barry K.W."/>
            <person name="Haridas S."/>
            <person name="Chen C."/>
            <person name="Bauer D."/>
            <person name="Andreopoulos W."/>
            <person name="Pangilinan J."/>
            <person name="LaButti K."/>
            <person name="Riley R."/>
            <person name="Lipzen A."/>
            <person name="Clum A."/>
            <person name="Drula E."/>
            <person name="Henrissat B."/>
            <person name="Kohler A."/>
            <person name="Grigoriev I.V."/>
            <person name="Martin F.M."/>
            <person name="Hacquard S."/>
        </authorList>
    </citation>
    <scope>NUCLEOTIDE SEQUENCE [LARGE SCALE GENOMIC DNA]</scope>
    <source>
        <strain evidence="2 3">MPI-SDFR-AT-0080</strain>
    </source>
</reference>
<dbReference type="EMBL" id="JAGTJR010000002">
    <property type="protein sequence ID" value="KAH7063299.1"/>
    <property type="molecule type" value="Genomic_DNA"/>
</dbReference>
<evidence type="ECO:0000313" key="2">
    <source>
        <dbReference type="EMBL" id="KAH7063299.1"/>
    </source>
</evidence>
<sequence length="636" mass="69598">MADSPENTRDFALELLKKEHGDNPRLMSSLLRPPQPLQKIPDGGWESVSTMLHNYGRQTDFLKAGNPGALAPVNPPPLRSASSQELEDDLAAMGITTLSARGARARGRVAAATLPEIDVSTAARAPSAFSPERIERSCKQWSTSDLRAAVDATITPPAGGEQANAEKALVDKLLSHYPTTSSVDAQQTTKEEDEAFAQLLDDVKTGVARQAAWDAETLAKTARLDDEGVDNRTESEKEATLAEEFYKVMQTNAEAFFEHYPAVNSTKRRRRRRRRKRATKALAVTAAESQSISGENSADGTTTATASQTNAADEQILNEIVKELSQLMGEKLAEESAKMPATGEITSVTSPSTTITHSGRDPATSVSLTPATPPAHNMEIAVSTAQPPSPIVEDPPLDRPVVDPTVPSSPAFSPQDDLSSLTYILRDYPHPTTHSVETLLCRSLKANSTNTTTTTTWGSLSRTLFLPEPVVGDNNFILAHPLPIFTVGVPAPDMLVVSYTVDGKEGIQHEFIRSGSAPLTEVDWDDENQIDELNRLMCMWLCDMGCHRLRVISEKARWLWAEQVGLAALMEEGWEGEALYREFCARWAGRVLNVQVRQGEWRDITLPLRSEEALAEAVESVRRGEITEFGFQEVME</sequence>
<feature type="compositionally biased region" description="Low complexity" evidence="1">
    <location>
        <begin position="296"/>
        <end position="311"/>
    </location>
</feature>
<feature type="region of interest" description="Disordered" evidence="1">
    <location>
        <begin position="18"/>
        <end position="43"/>
    </location>
</feature>
<feature type="compositionally biased region" description="Basic residues" evidence="1">
    <location>
        <begin position="266"/>
        <end position="279"/>
    </location>
</feature>
<accession>A0ABQ8GSW3</accession>
<keyword evidence="3" id="KW-1185">Reference proteome</keyword>
<feature type="region of interest" description="Disordered" evidence="1">
    <location>
        <begin position="264"/>
        <end position="311"/>
    </location>
</feature>
<comment type="caution">
    <text evidence="2">The sequence shown here is derived from an EMBL/GenBank/DDBJ whole genome shotgun (WGS) entry which is preliminary data.</text>
</comment>
<evidence type="ECO:0000313" key="3">
    <source>
        <dbReference type="Proteomes" id="UP000774617"/>
    </source>
</evidence>
<protein>
    <submittedName>
        <fullName evidence="2">Uncharacterized protein</fullName>
    </submittedName>
</protein>
<name>A0ABQ8GSW3_9PEZI</name>
<gene>
    <name evidence="2" type="ORF">B0J12DRAFT_694211</name>
</gene>
<evidence type="ECO:0000256" key="1">
    <source>
        <dbReference type="SAM" id="MobiDB-lite"/>
    </source>
</evidence>
<dbReference type="Proteomes" id="UP000774617">
    <property type="component" value="Unassembled WGS sequence"/>
</dbReference>
<organism evidence="2 3">
    <name type="scientific">Macrophomina phaseolina</name>
    <dbReference type="NCBI Taxonomy" id="35725"/>
    <lineage>
        <taxon>Eukaryota</taxon>
        <taxon>Fungi</taxon>
        <taxon>Dikarya</taxon>
        <taxon>Ascomycota</taxon>
        <taxon>Pezizomycotina</taxon>
        <taxon>Dothideomycetes</taxon>
        <taxon>Dothideomycetes incertae sedis</taxon>
        <taxon>Botryosphaeriales</taxon>
        <taxon>Botryosphaeriaceae</taxon>
        <taxon>Macrophomina</taxon>
    </lineage>
</organism>
<feature type="compositionally biased region" description="Low complexity" evidence="1">
    <location>
        <begin position="346"/>
        <end position="357"/>
    </location>
</feature>
<feature type="region of interest" description="Disordered" evidence="1">
    <location>
        <begin position="335"/>
        <end position="370"/>
    </location>
</feature>